<proteinExistence type="predicted"/>
<feature type="region of interest" description="Disordered" evidence="1">
    <location>
        <begin position="1"/>
        <end position="25"/>
    </location>
</feature>
<dbReference type="GO" id="GO:0007059">
    <property type="term" value="P:chromosome segregation"/>
    <property type="evidence" value="ECO:0007669"/>
    <property type="project" value="TreeGrafter"/>
</dbReference>
<dbReference type="PANTHER" id="PTHR33375">
    <property type="entry name" value="CHROMOSOME-PARTITIONING PROTEIN PARB-RELATED"/>
    <property type="match status" value="1"/>
</dbReference>
<dbReference type="RefSeq" id="WP_172691760.1">
    <property type="nucleotide sequence ID" value="NZ_LT575491.1"/>
</dbReference>
<dbReference type="EMBL" id="LT575491">
    <property type="protein sequence ID" value="SAY46554.1"/>
    <property type="molecule type" value="Genomic_DNA"/>
</dbReference>
<dbReference type="SUPFAM" id="SSF110849">
    <property type="entry name" value="ParB/Sulfiredoxin"/>
    <property type="match status" value="1"/>
</dbReference>
<dbReference type="InterPro" id="IPR050336">
    <property type="entry name" value="Chromosome_partition/occlusion"/>
</dbReference>
<dbReference type="GO" id="GO:0005694">
    <property type="term" value="C:chromosome"/>
    <property type="evidence" value="ECO:0007669"/>
    <property type="project" value="TreeGrafter"/>
</dbReference>
<feature type="domain" description="ParB-like N-terminal" evidence="2">
    <location>
        <begin position="47"/>
        <end position="146"/>
    </location>
</feature>
<dbReference type="SMART" id="SM00470">
    <property type="entry name" value="ParB"/>
    <property type="match status" value="1"/>
</dbReference>
<evidence type="ECO:0000256" key="1">
    <source>
        <dbReference type="SAM" id="MobiDB-lite"/>
    </source>
</evidence>
<dbReference type="InterPro" id="IPR036086">
    <property type="entry name" value="ParB/Sulfiredoxin_sf"/>
</dbReference>
<dbReference type="AlphaFoldDB" id="A0A1C3HNC7"/>
<organism evidence="3">
    <name type="scientific">Serratia marcescens</name>
    <dbReference type="NCBI Taxonomy" id="615"/>
    <lineage>
        <taxon>Bacteria</taxon>
        <taxon>Pseudomonadati</taxon>
        <taxon>Pseudomonadota</taxon>
        <taxon>Gammaproteobacteria</taxon>
        <taxon>Enterobacterales</taxon>
        <taxon>Yersiniaceae</taxon>
        <taxon>Serratia</taxon>
    </lineage>
</organism>
<dbReference type="PANTHER" id="PTHR33375:SF7">
    <property type="entry name" value="CHROMOSOME 2-PARTITIONING PROTEIN PARB-RELATED"/>
    <property type="match status" value="1"/>
</dbReference>
<dbReference type="InterPro" id="IPR003115">
    <property type="entry name" value="ParB_N"/>
</dbReference>
<evidence type="ECO:0000259" key="2">
    <source>
        <dbReference type="SMART" id="SM00470"/>
    </source>
</evidence>
<sequence length="692" mass="75914">MSDIDTKAPAKPKSTAKKSPAKAASAKTAAAKFVEAALDKAERKNLMLKEITFTDQNARITPRTQDEIEEMATSIEATGLLQNLVVHRMADGRYGAAAGETRRLGMDLLMVQGRSAAGVPVTPEFIVPVLVVDEQDAYAISVAENVRRTNLQPADQLENMRKLAENGTPAEQIAAILGFSTLHVKKCLKLTTVAPALLELLKTNQINFDQLAALGATDDHLRQIQAWDKGKYDDHFRTPKALRKIVLADEVSAADSQLVNFVGIDAYQAAGGEIREEMFVDDVILTDPLKLETLAIAKLQAVADDVAKNEGWAWAVGRTREAQRYTDDEKTFVVPWVTTRLTSEQQAEMDQLLAEQELLDDMFDTAELDADDEWEHAPRVEQIETRINEINAAAELNNWPSEVRATAGIIAYLKDGQIQIQRGLMKVEDIKQQEKANREEIKKNTPPSEKGLSQVLVSSLSAERTLAVSAALAQNTNVAIALHTFTLARRVFDAGYFYVLHTSVESMRSGCLSQSEEAGSASGIANLKLNEMHESWLNQFPDNWSESFEWLLAWPQGDVLGLLAYCVSHGLDGRDSYLKDKRVGTKLDSVEKALDFQIGEWWKPTCDNYFSRIGKDQIVDALNSAGESGKAKDAEGMKRKEAAEFAAAVLSETGWLPSCMAPQPQAESENRADATASATNANDTDADDSAAA</sequence>
<reference evidence="3" key="1">
    <citation type="submission" date="2016-05" db="EMBL/GenBank/DDBJ databases">
        <authorList>
            <person name="Lavstsen T."/>
            <person name="Jespersen J.S."/>
        </authorList>
    </citation>
    <scope>NUCLEOTIDE SEQUENCE</scope>
    <source>
        <strain evidence="3">PWN146_assembly</strain>
    </source>
</reference>
<feature type="compositionally biased region" description="Low complexity" evidence="1">
    <location>
        <begin position="673"/>
        <end position="683"/>
    </location>
</feature>
<protein>
    <submittedName>
        <fullName evidence="3">Chromosome-partitioning protein Spo0J</fullName>
    </submittedName>
</protein>
<dbReference type="Gene3D" id="1.10.10.2830">
    <property type="match status" value="1"/>
</dbReference>
<dbReference type="CDD" id="cd16406">
    <property type="entry name" value="ParB_N_like"/>
    <property type="match status" value="1"/>
</dbReference>
<dbReference type="Gene3D" id="3.90.1530.30">
    <property type="match status" value="1"/>
</dbReference>
<accession>A0A1C3HNC7</accession>
<dbReference type="SUPFAM" id="SSF109709">
    <property type="entry name" value="KorB DNA-binding domain-like"/>
    <property type="match status" value="1"/>
</dbReference>
<feature type="region of interest" description="Disordered" evidence="1">
    <location>
        <begin position="658"/>
        <end position="692"/>
    </location>
</feature>
<name>A0A1C3HNC7_SERMA</name>
<evidence type="ECO:0000313" key="3">
    <source>
        <dbReference type="EMBL" id="SAY46554.1"/>
    </source>
</evidence>
<gene>
    <name evidence="3" type="primary">spo0C_2</name>
    <name evidence="3" type="ORF">PWN146_05323</name>
</gene>
<dbReference type="Pfam" id="PF02195">
    <property type="entry name" value="ParB_N"/>
    <property type="match status" value="1"/>
</dbReference>